<feature type="coiled-coil region" evidence="1">
    <location>
        <begin position="359"/>
        <end position="410"/>
    </location>
</feature>
<reference evidence="4" key="1">
    <citation type="journal article" date="2019" name="Int. J. Syst. Evol. Microbiol.">
        <title>The Global Catalogue of Microorganisms (GCM) 10K type strain sequencing project: providing services to taxonomists for standard genome sequencing and annotation.</title>
        <authorList>
            <consortium name="The Broad Institute Genomics Platform"/>
            <consortium name="The Broad Institute Genome Sequencing Center for Infectious Disease"/>
            <person name="Wu L."/>
            <person name="Ma J."/>
        </authorList>
    </citation>
    <scope>NUCLEOTIDE SEQUENCE [LARGE SCALE GENOMIC DNA]</scope>
    <source>
        <strain evidence="4">CCUG 53903</strain>
    </source>
</reference>
<evidence type="ECO:0000313" key="4">
    <source>
        <dbReference type="Proteomes" id="UP001596058"/>
    </source>
</evidence>
<name>A0ABW1DBR7_9ACTN</name>
<feature type="coiled-coil region" evidence="1">
    <location>
        <begin position="452"/>
        <end position="479"/>
    </location>
</feature>
<feature type="transmembrane region" description="Helical" evidence="2">
    <location>
        <begin position="88"/>
        <end position="109"/>
    </location>
</feature>
<keyword evidence="2" id="KW-1133">Transmembrane helix</keyword>
<keyword evidence="1" id="KW-0175">Coiled coil</keyword>
<evidence type="ECO:0008006" key="5">
    <source>
        <dbReference type="Google" id="ProtNLM"/>
    </source>
</evidence>
<accession>A0ABW1DBR7</accession>
<dbReference type="EMBL" id="JBHSPA010000114">
    <property type="protein sequence ID" value="MFC5834660.1"/>
    <property type="molecule type" value="Genomic_DNA"/>
</dbReference>
<dbReference type="Proteomes" id="UP001596058">
    <property type="component" value="Unassembled WGS sequence"/>
</dbReference>
<proteinExistence type="predicted"/>
<protein>
    <recommendedName>
        <fullName evidence="5">Chromosome partition protein Smc</fullName>
    </recommendedName>
</protein>
<keyword evidence="2" id="KW-0812">Transmembrane</keyword>
<organism evidence="3 4">
    <name type="scientific">Nonomuraea insulae</name>
    <dbReference type="NCBI Taxonomy" id="1616787"/>
    <lineage>
        <taxon>Bacteria</taxon>
        <taxon>Bacillati</taxon>
        <taxon>Actinomycetota</taxon>
        <taxon>Actinomycetes</taxon>
        <taxon>Streptosporangiales</taxon>
        <taxon>Streptosporangiaceae</taxon>
        <taxon>Nonomuraea</taxon>
    </lineage>
</organism>
<keyword evidence="4" id="KW-1185">Reference proteome</keyword>
<evidence type="ECO:0000313" key="3">
    <source>
        <dbReference type="EMBL" id="MFC5834660.1"/>
    </source>
</evidence>
<gene>
    <name evidence="3" type="ORF">ACFPZ3_63380</name>
</gene>
<sequence length="591" mass="61122">MANEVTITVRGSDRTGNLFSGIAAKANTAFSQMRQSIRSHLDGSVKDADSSGKSIGSRLVSSVGSAISSGAGAIQNALSSGFQAASSAAGPVLTAALVAVVASAAPVVAAALGGALVLGLGAGFVGIGALLLAENEKIRAQFAKTGNEIKTIMTDAAKPLISVVQEALNAAKGLVKEFNPIFKDAFSQASGPLKEFIGQVKAAVLELKPAVQPIMDAFTGLLGVIGPSLKGIFADIAVSLGDLAKVVLENKSLIGSIFVALLQAIPLVISGISGIIDVWSKMFSAFNGFLPVLTGIFNNVNQVVLGSVERMLGALRSVGEGLSKIPGMEEFGRKMVAGLDAAIAKVGEWKTASAELNRQVEIKANINDLQIKLDQAKAALADPNLTKERRAELNADITKLQVAKAKAIAELGDPKLIKEYKSSITTGITELQSRIATAKKELQNPELTKERKSKLNAEISQLQAQVAAAKAALASIQDKTVRITTVRTEVQEFAAKISQQKASGGIIGAAGGGPRSNMTLVGEQGPELVRLPFGSSVIPAGQTRNMLGQGGAGGVTVNLYVQGSIRSERDLISLIRDELVNGGFRGALSNA</sequence>
<feature type="transmembrane region" description="Helical" evidence="2">
    <location>
        <begin position="115"/>
        <end position="133"/>
    </location>
</feature>
<dbReference type="RefSeq" id="WP_379524074.1">
    <property type="nucleotide sequence ID" value="NZ_JBHSPA010000114.1"/>
</dbReference>
<evidence type="ECO:0000256" key="1">
    <source>
        <dbReference type="SAM" id="Coils"/>
    </source>
</evidence>
<feature type="transmembrane region" description="Helical" evidence="2">
    <location>
        <begin position="253"/>
        <end position="276"/>
    </location>
</feature>
<comment type="caution">
    <text evidence="3">The sequence shown here is derived from an EMBL/GenBank/DDBJ whole genome shotgun (WGS) entry which is preliminary data.</text>
</comment>
<evidence type="ECO:0000256" key="2">
    <source>
        <dbReference type="SAM" id="Phobius"/>
    </source>
</evidence>
<feature type="transmembrane region" description="Helical" evidence="2">
    <location>
        <begin position="288"/>
        <end position="308"/>
    </location>
</feature>
<keyword evidence="2" id="KW-0472">Membrane</keyword>